<keyword evidence="1" id="KW-0472">Membrane</keyword>
<proteinExistence type="predicted"/>
<evidence type="ECO:0000313" key="3">
    <source>
        <dbReference type="Proteomes" id="UP001597139"/>
    </source>
</evidence>
<feature type="transmembrane region" description="Helical" evidence="1">
    <location>
        <begin position="90"/>
        <end position="110"/>
    </location>
</feature>
<dbReference type="AlphaFoldDB" id="A0ABD6BTB1"/>
<accession>A0ABD6BTB1</accession>
<organism evidence="2 3">
    <name type="scientific">Halolamina litorea</name>
    <dbReference type="NCBI Taxonomy" id="1515593"/>
    <lineage>
        <taxon>Archaea</taxon>
        <taxon>Methanobacteriati</taxon>
        <taxon>Methanobacteriota</taxon>
        <taxon>Stenosarchaea group</taxon>
        <taxon>Halobacteria</taxon>
        <taxon>Halobacteriales</taxon>
        <taxon>Haloferacaceae</taxon>
    </lineage>
</organism>
<protein>
    <submittedName>
        <fullName evidence="2">Uncharacterized protein</fullName>
    </submittedName>
</protein>
<dbReference type="RefSeq" id="WP_267646993.1">
    <property type="nucleotide sequence ID" value="NZ_JANHGR010000001.1"/>
</dbReference>
<feature type="transmembrane region" description="Helical" evidence="1">
    <location>
        <begin position="57"/>
        <end position="78"/>
    </location>
</feature>
<feature type="transmembrane region" description="Helical" evidence="1">
    <location>
        <begin position="20"/>
        <end position="45"/>
    </location>
</feature>
<evidence type="ECO:0000256" key="1">
    <source>
        <dbReference type="SAM" id="Phobius"/>
    </source>
</evidence>
<keyword evidence="1" id="KW-1133">Transmembrane helix</keyword>
<comment type="caution">
    <text evidence="2">The sequence shown here is derived from an EMBL/GenBank/DDBJ whole genome shotgun (WGS) entry which is preliminary data.</text>
</comment>
<keyword evidence="1" id="KW-0812">Transmembrane</keyword>
<reference evidence="2 3" key="1">
    <citation type="journal article" date="2019" name="Int. J. Syst. Evol. Microbiol.">
        <title>The Global Catalogue of Microorganisms (GCM) 10K type strain sequencing project: providing services to taxonomists for standard genome sequencing and annotation.</title>
        <authorList>
            <consortium name="The Broad Institute Genomics Platform"/>
            <consortium name="The Broad Institute Genome Sequencing Center for Infectious Disease"/>
            <person name="Wu L."/>
            <person name="Ma J."/>
        </authorList>
    </citation>
    <scope>NUCLEOTIDE SEQUENCE [LARGE SCALE GENOMIC DNA]</scope>
    <source>
        <strain evidence="2 3">CGMCC 1.12859</strain>
    </source>
</reference>
<dbReference type="EMBL" id="JBHUCZ010000009">
    <property type="protein sequence ID" value="MFD1567840.1"/>
    <property type="molecule type" value="Genomic_DNA"/>
</dbReference>
<name>A0ABD6BTB1_9EURY</name>
<keyword evidence="3" id="KW-1185">Reference proteome</keyword>
<dbReference type="Proteomes" id="UP001597139">
    <property type="component" value="Unassembled WGS sequence"/>
</dbReference>
<gene>
    <name evidence="2" type="ORF">ACFSAU_10070</name>
</gene>
<sequence>MTPTFLAELRADDRRRLAATALAAVVGLALALGHWAGLLVAGALVALPQRSVVRGVVAGLALGSVAVGGFLAAFALAGTLGPALSMGQPLWLALAIGLFLPPFGSLLRGVV</sequence>
<evidence type="ECO:0000313" key="2">
    <source>
        <dbReference type="EMBL" id="MFD1567840.1"/>
    </source>
</evidence>